<accession>A0A1I4FSA9</accession>
<proteinExistence type="predicted"/>
<evidence type="ECO:0000313" key="1">
    <source>
        <dbReference type="EMBL" id="SFL19561.1"/>
    </source>
</evidence>
<gene>
    <name evidence="1" type="ORF">SAMN04488498_1539</name>
</gene>
<evidence type="ECO:0000313" key="2">
    <source>
        <dbReference type="Proteomes" id="UP000323300"/>
    </source>
</evidence>
<keyword evidence="2" id="KW-1185">Reference proteome</keyword>
<protein>
    <submittedName>
        <fullName evidence="1">Uncharacterized protein</fullName>
    </submittedName>
</protein>
<reference evidence="1 2" key="1">
    <citation type="submission" date="2016-10" db="EMBL/GenBank/DDBJ databases">
        <authorList>
            <person name="Varghese N."/>
            <person name="Submissions S."/>
        </authorList>
    </citation>
    <scope>NUCLEOTIDE SEQUENCE [LARGE SCALE GENOMIC DNA]</scope>
    <source>
        <strain evidence="1 2">DSM 21822</strain>
    </source>
</reference>
<dbReference type="EMBL" id="FOSL01000053">
    <property type="protein sequence ID" value="SFL19561.1"/>
    <property type="molecule type" value="Genomic_DNA"/>
</dbReference>
<dbReference type="Proteomes" id="UP000323300">
    <property type="component" value="Unassembled WGS sequence"/>
</dbReference>
<dbReference type="AlphaFoldDB" id="A0A1I4FSA9"/>
<organism evidence="1 2">
    <name type="scientific">Neomesorhizobium albiziae</name>
    <dbReference type="NCBI Taxonomy" id="335020"/>
    <lineage>
        <taxon>Bacteria</taxon>
        <taxon>Pseudomonadati</taxon>
        <taxon>Pseudomonadota</taxon>
        <taxon>Alphaproteobacteria</taxon>
        <taxon>Hyphomicrobiales</taxon>
        <taxon>Phyllobacteriaceae</taxon>
        <taxon>Neomesorhizobium</taxon>
    </lineage>
</organism>
<sequence>MADREALHLLAVPSAGEQNLGRQGALLAHTEIVKSGSSIVTVGGHDHWGERYGARRLLSSAVLSCGQGEGRDGDRPQIAVLFTTLRTA</sequence>
<name>A0A1I4FSA9_9HYPH</name>